<dbReference type="GO" id="GO:0043565">
    <property type="term" value="F:sequence-specific DNA binding"/>
    <property type="evidence" value="ECO:0007669"/>
    <property type="project" value="InterPro"/>
</dbReference>
<comment type="catalytic activity">
    <reaction evidence="1">
        <text>ATP + protein L-histidine = ADP + protein N-phospho-L-histidine.</text>
        <dbReference type="EC" id="2.7.13.3"/>
    </reaction>
</comment>
<evidence type="ECO:0000256" key="8">
    <source>
        <dbReference type="SAM" id="Phobius"/>
    </source>
</evidence>
<dbReference type="PANTHER" id="PTHR43547">
    <property type="entry name" value="TWO-COMPONENT HISTIDINE KINASE"/>
    <property type="match status" value="1"/>
</dbReference>
<keyword evidence="13" id="KW-0808">Transferase</keyword>
<keyword evidence="8" id="KW-0472">Membrane</keyword>
<dbReference type="Pfam" id="PF00072">
    <property type="entry name" value="Response_reg"/>
    <property type="match status" value="1"/>
</dbReference>
<dbReference type="PANTHER" id="PTHR43547:SF2">
    <property type="entry name" value="HYBRID SIGNAL TRANSDUCTION HISTIDINE KINASE C"/>
    <property type="match status" value="1"/>
</dbReference>
<evidence type="ECO:0000259" key="10">
    <source>
        <dbReference type="PROSITE" id="PS01124"/>
    </source>
</evidence>
<dbReference type="Gene3D" id="3.40.50.2300">
    <property type="match status" value="1"/>
</dbReference>
<evidence type="ECO:0000256" key="1">
    <source>
        <dbReference type="ARBA" id="ARBA00000085"/>
    </source>
</evidence>
<dbReference type="PRINTS" id="PR00032">
    <property type="entry name" value="HTHARAC"/>
</dbReference>
<dbReference type="SMART" id="SM00388">
    <property type="entry name" value="HisKA"/>
    <property type="match status" value="1"/>
</dbReference>
<dbReference type="GO" id="GO:0000155">
    <property type="term" value="F:phosphorelay sensor kinase activity"/>
    <property type="evidence" value="ECO:0007669"/>
    <property type="project" value="InterPro"/>
</dbReference>
<dbReference type="SMART" id="SM00387">
    <property type="entry name" value="HATPase_c"/>
    <property type="match status" value="1"/>
</dbReference>
<dbReference type="SUPFAM" id="SSF52172">
    <property type="entry name" value="CheY-like"/>
    <property type="match status" value="1"/>
</dbReference>
<protein>
    <recommendedName>
        <fullName evidence="2">histidine kinase</fullName>
        <ecNumber evidence="2">2.7.13.3</ecNumber>
    </recommendedName>
</protein>
<dbReference type="InterPro" id="IPR015943">
    <property type="entry name" value="WD40/YVTN_repeat-like_dom_sf"/>
</dbReference>
<dbReference type="GO" id="GO:0003700">
    <property type="term" value="F:DNA-binding transcription factor activity"/>
    <property type="evidence" value="ECO:0007669"/>
    <property type="project" value="InterPro"/>
</dbReference>
<dbReference type="InterPro" id="IPR011006">
    <property type="entry name" value="CheY-like_superfamily"/>
</dbReference>
<organism evidence="13 14">
    <name type="scientific">Xanthomarina gelatinilytica</name>
    <dbReference type="NCBI Taxonomy" id="1137281"/>
    <lineage>
        <taxon>Bacteria</taxon>
        <taxon>Pseudomonadati</taxon>
        <taxon>Bacteroidota</taxon>
        <taxon>Flavobacteriia</taxon>
        <taxon>Flavobacteriales</taxon>
        <taxon>Flavobacteriaceae</taxon>
        <taxon>Xanthomarina</taxon>
    </lineage>
</organism>
<evidence type="ECO:0000313" key="13">
    <source>
        <dbReference type="EMBL" id="HCY83040.1"/>
    </source>
</evidence>
<dbReference type="Gene3D" id="3.30.565.10">
    <property type="entry name" value="Histidine kinase-like ATPase, C-terminal domain"/>
    <property type="match status" value="1"/>
</dbReference>
<dbReference type="InterPro" id="IPR020449">
    <property type="entry name" value="Tscrpt_reg_AraC-type_HTH"/>
</dbReference>
<evidence type="ECO:0000256" key="4">
    <source>
        <dbReference type="ARBA" id="ARBA00023015"/>
    </source>
</evidence>
<dbReference type="InterPro" id="IPR011123">
    <property type="entry name" value="Y_Y_Y"/>
</dbReference>
<dbReference type="InterPro" id="IPR036890">
    <property type="entry name" value="HATPase_C_sf"/>
</dbReference>
<evidence type="ECO:0000256" key="9">
    <source>
        <dbReference type="SAM" id="SignalP"/>
    </source>
</evidence>
<feature type="chain" id="PRO_5017608365" description="histidine kinase" evidence="9">
    <location>
        <begin position="21"/>
        <end position="1290"/>
    </location>
</feature>
<dbReference type="SUPFAM" id="SSF46689">
    <property type="entry name" value="Homeodomain-like"/>
    <property type="match status" value="1"/>
</dbReference>
<reference evidence="13 14" key="1">
    <citation type="journal article" date="2018" name="Nat. Biotechnol.">
        <title>A standardized bacterial taxonomy based on genome phylogeny substantially revises the tree of life.</title>
        <authorList>
            <person name="Parks D.H."/>
            <person name="Chuvochina M."/>
            <person name="Waite D.W."/>
            <person name="Rinke C."/>
            <person name="Skarshewski A."/>
            <person name="Chaumeil P.A."/>
            <person name="Hugenholtz P."/>
        </authorList>
    </citation>
    <scope>NUCLEOTIDE SEQUENCE [LARGE SCALE GENOMIC DNA]</scope>
    <source>
        <strain evidence="13">UBA10227</strain>
    </source>
</reference>
<evidence type="ECO:0000256" key="6">
    <source>
        <dbReference type="ARBA" id="ARBA00023163"/>
    </source>
</evidence>
<dbReference type="Pfam" id="PF02518">
    <property type="entry name" value="HATPase_c"/>
    <property type="match status" value="1"/>
</dbReference>
<dbReference type="PROSITE" id="PS50109">
    <property type="entry name" value="HIS_KIN"/>
    <property type="match status" value="1"/>
</dbReference>
<dbReference type="SMART" id="SM00342">
    <property type="entry name" value="HTH_ARAC"/>
    <property type="match status" value="1"/>
</dbReference>
<dbReference type="SUPFAM" id="SSF63829">
    <property type="entry name" value="Calcium-dependent phosphotriesterase"/>
    <property type="match status" value="1"/>
</dbReference>
<dbReference type="InterPro" id="IPR011110">
    <property type="entry name" value="Reg_prop"/>
</dbReference>
<dbReference type="Gene3D" id="1.10.287.130">
    <property type="match status" value="1"/>
</dbReference>
<keyword evidence="4" id="KW-0805">Transcription regulation</keyword>
<evidence type="ECO:0000256" key="7">
    <source>
        <dbReference type="PROSITE-ProRule" id="PRU00169"/>
    </source>
</evidence>
<dbReference type="EC" id="2.7.13.3" evidence="2"/>
<dbReference type="InterPro" id="IPR003594">
    <property type="entry name" value="HATPase_dom"/>
</dbReference>
<dbReference type="InterPro" id="IPR018062">
    <property type="entry name" value="HTH_AraC-typ_CS"/>
</dbReference>
<dbReference type="Pfam" id="PF12833">
    <property type="entry name" value="HTH_18"/>
    <property type="match status" value="1"/>
</dbReference>
<dbReference type="SUPFAM" id="SSF55874">
    <property type="entry name" value="ATPase domain of HSP90 chaperone/DNA topoisomerase II/histidine kinase"/>
    <property type="match status" value="1"/>
</dbReference>
<gene>
    <name evidence="13" type="ORF">DHV22_16285</name>
</gene>
<comment type="caution">
    <text evidence="13">The sequence shown here is derived from an EMBL/GenBank/DDBJ whole genome shotgun (WGS) entry which is preliminary data.</text>
</comment>
<dbReference type="InterPro" id="IPR003661">
    <property type="entry name" value="HisK_dim/P_dom"/>
</dbReference>
<dbReference type="InterPro" id="IPR036097">
    <property type="entry name" value="HisK_dim/P_sf"/>
</dbReference>
<dbReference type="Gene3D" id="2.60.40.10">
    <property type="entry name" value="Immunoglobulins"/>
    <property type="match status" value="1"/>
</dbReference>
<keyword evidence="5" id="KW-0238">DNA-binding</keyword>
<keyword evidence="13" id="KW-0418">Kinase</keyword>
<dbReference type="InterPro" id="IPR013783">
    <property type="entry name" value="Ig-like_fold"/>
</dbReference>
<proteinExistence type="predicted"/>
<dbReference type="PROSITE" id="PS50110">
    <property type="entry name" value="RESPONSE_REGULATORY"/>
    <property type="match status" value="1"/>
</dbReference>
<sequence>MIYLRLLLFCLFPWMVFSQAPKVSNAIDFLRLNSIEGELDNQYISSIMQDREGFIWIGTQDGLYKFFETNTKSYHYNPQKHKSLPANWVRAMVQDSEGIFWIGTQGEGLIRFDQDTEEFEKIDLIEGDTALKGMIIYDLFITSKDVLWIESENALYRKTISGPIEKINDLGGNIFINETSNGQIVLAFNNTIYVYHESLKELEPVYQAENITKMFQTGTSNFILKMNDDLYTYTLGQSPVLLETPEIIYGISNMVNHTMFFLGKTYMYEYHVLNQSFKKLEMPPDLNHVLGVLQALFVDRQGILWIGTNNGLYKESIAGRLFKHVIPVHARRIIPDGEKLFIVGRDGLFEYEKETNTLKNLIPIRMFSAVKTSHGIWTAGLTNKLYQLDAQGMIKTHEIPSDNKNLFKIYGIVQDKNEFLWVSSWEGLHLVNLKGEVLRNFTFKNENGPYELKGLQLKIDKNDNLWVITVGNGIYKIPEISKVSSNEKPFGYEQFTKEKPKKNTLNTNTAYEIFEADTGEIWFGMDSGINIYNPESRSFRSFKIGNDFFDKKTMAINSNAPGIYWISTIRNGIYVYDATKDRLINFNASDGLVSNACLFTSRLFYKNEFYFGTEKGIQVIAPKGFKFPEVHTKPVITEVDLYSKTSKSDTKFEIDKQNIKHTDHFDVHPDQSYFTIHFATNDYSFPKKLNYYYKLNDENSLWHEAESNFVSFTNLESGNYTFYVKSAYNILDDTPIASKQFTINAPWYKKTMAYVAYGLIFAAIIFSFYVLKLNQNMALNKLKAAKALDEFKTKLYTNISHEFRTPLTLISGPIDNQLAKSDLSKTDKKELTLVKQNANRLLNLVDQMLDLSMIDSGQIKLKVAQGNLAILLKQIISAFQYKAKEKNIEISFHIHDLKTVWFDKDIIEKVSSNLLSNAIKYAPKNSKIIFEAMNQKDMLVMSIINNSKQVGKEDLTKLFQRFYQNNELSDGVGVGLALVRDLVSLSKGTIIANNLDANRIQFTVTLPISKEAFNENELLAYATSKKQDLDLDSVFAKTPTEKPSILIVEDEPDIRAFIVSMFLDSYQVMEAANGKIGIEKAKKQLPDLIISDIMMPEQDGMELCHEIKTNELTSHIPVILLTAKVGEVNEIQGIKTGADAYVTKPFSSEKLKVRVEKLIESRLKLQKHFSSTLTINPELAITSTETEFLKRLQTTLNKYITNPDFNSEALAKHMQISRTQLHRKLKAITGMTTSEFLRSQRLKLSLELLKKSDATMAEIAYQVGFNSPSYFNKCFKEIYGCTPQDYSLNP</sequence>
<dbReference type="InterPro" id="IPR001789">
    <property type="entry name" value="Sig_transdc_resp-reg_receiver"/>
</dbReference>
<keyword evidence="8" id="KW-1133">Transmembrane helix</keyword>
<dbReference type="Pfam" id="PF00512">
    <property type="entry name" value="HisKA"/>
    <property type="match status" value="1"/>
</dbReference>
<dbReference type="Gene3D" id="2.130.10.10">
    <property type="entry name" value="YVTN repeat-like/Quinoprotein amine dehydrogenase"/>
    <property type="match status" value="3"/>
</dbReference>
<dbReference type="PROSITE" id="PS00041">
    <property type="entry name" value="HTH_ARAC_FAMILY_1"/>
    <property type="match status" value="1"/>
</dbReference>
<dbReference type="PROSITE" id="PS01124">
    <property type="entry name" value="HTH_ARAC_FAMILY_2"/>
    <property type="match status" value="1"/>
</dbReference>
<evidence type="ECO:0000256" key="3">
    <source>
        <dbReference type="ARBA" id="ARBA00022553"/>
    </source>
</evidence>
<keyword evidence="8" id="KW-0812">Transmembrane</keyword>
<keyword evidence="6" id="KW-0804">Transcription</keyword>
<dbReference type="Pfam" id="PF07495">
    <property type="entry name" value="Y_Y_Y"/>
    <property type="match status" value="1"/>
</dbReference>
<dbReference type="Gene3D" id="1.10.10.60">
    <property type="entry name" value="Homeodomain-like"/>
    <property type="match status" value="1"/>
</dbReference>
<dbReference type="InterPro" id="IPR018060">
    <property type="entry name" value="HTH_AraC"/>
</dbReference>
<feature type="modified residue" description="4-aspartylphosphate" evidence="7">
    <location>
        <position position="1092"/>
    </location>
</feature>
<evidence type="ECO:0000256" key="2">
    <source>
        <dbReference type="ARBA" id="ARBA00012438"/>
    </source>
</evidence>
<evidence type="ECO:0000313" key="14">
    <source>
        <dbReference type="Proteomes" id="UP000263268"/>
    </source>
</evidence>
<dbReference type="FunFam" id="1.10.287.130:FF:000045">
    <property type="entry name" value="Two-component system sensor histidine kinase/response regulator"/>
    <property type="match status" value="1"/>
</dbReference>
<evidence type="ECO:0000256" key="5">
    <source>
        <dbReference type="ARBA" id="ARBA00023125"/>
    </source>
</evidence>
<dbReference type="CDD" id="cd17574">
    <property type="entry name" value="REC_OmpR"/>
    <property type="match status" value="1"/>
</dbReference>
<feature type="transmembrane region" description="Helical" evidence="8">
    <location>
        <begin position="752"/>
        <end position="771"/>
    </location>
</feature>
<feature type="domain" description="HTH araC/xylS-type" evidence="10">
    <location>
        <begin position="1190"/>
        <end position="1289"/>
    </location>
</feature>
<dbReference type="SUPFAM" id="SSF47384">
    <property type="entry name" value="Homodimeric domain of signal transducing histidine kinase"/>
    <property type="match status" value="1"/>
</dbReference>
<keyword evidence="9" id="KW-0732">Signal</keyword>
<evidence type="ECO:0000259" key="11">
    <source>
        <dbReference type="PROSITE" id="PS50109"/>
    </source>
</evidence>
<dbReference type="InterPro" id="IPR005467">
    <property type="entry name" value="His_kinase_dom"/>
</dbReference>
<name>A0A3D6BUX5_9FLAO</name>
<feature type="domain" description="Histidine kinase" evidence="11">
    <location>
        <begin position="798"/>
        <end position="1010"/>
    </location>
</feature>
<dbReference type="InterPro" id="IPR009057">
    <property type="entry name" value="Homeodomain-like_sf"/>
</dbReference>
<accession>A0A3D6BUX5</accession>
<feature type="signal peptide" evidence="9">
    <location>
        <begin position="1"/>
        <end position="20"/>
    </location>
</feature>
<feature type="domain" description="Response regulatory" evidence="12">
    <location>
        <begin position="1044"/>
        <end position="1159"/>
    </location>
</feature>
<dbReference type="SUPFAM" id="SSF101898">
    <property type="entry name" value="NHL repeat"/>
    <property type="match status" value="1"/>
</dbReference>
<dbReference type="Proteomes" id="UP000263268">
    <property type="component" value="Unassembled WGS sequence"/>
</dbReference>
<dbReference type="CDD" id="cd00082">
    <property type="entry name" value="HisKA"/>
    <property type="match status" value="1"/>
</dbReference>
<dbReference type="SMART" id="SM00448">
    <property type="entry name" value="REC"/>
    <property type="match status" value="1"/>
</dbReference>
<keyword evidence="3 7" id="KW-0597">Phosphoprotein</keyword>
<dbReference type="Pfam" id="PF07494">
    <property type="entry name" value="Reg_prop"/>
    <property type="match status" value="3"/>
</dbReference>
<dbReference type="EMBL" id="DPRK01000263">
    <property type="protein sequence ID" value="HCY83040.1"/>
    <property type="molecule type" value="Genomic_DNA"/>
</dbReference>
<evidence type="ECO:0000259" key="12">
    <source>
        <dbReference type="PROSITE" id="PS50110"/>
    </source>
</evidence>